<feature type="transmembrane region" description="Helical" evidence="1">
    <location>
        <begin position="36"/>
        <end position="53"/>
    </location>
</feature>
<feature type="transmembrane region" description="Helical" evidence="1">
    <location>
        <begin position="65"/>
        <end position="86"/>
    </location>
</feature>
<sequence>MGTVNLVRELRAFLRASLVTKVPRTRRDPAHVMRRRRVVSAVTLVVGAALLWWSLSLEPGDPRFYLGSAALALTWTVGALLAGPLYLGRAHTRSGTSYARPVVQSLALGGLLLGIFLAGALVVAQVPPLRAPVDDLLDHARFGSLALVLVLTMVNGIAEEIFFRGALYAAIPERWTVAATTVLYALTTVGSGVPLLVLAAVCIGLVCGLQRRVTGGVLGPAITHITWSTGMLLILPPLLTALR</sequence>
<name>A0A285VWR2_9MICO</name>
<feature type="transmembrane region" description="Helical" evidence="1">
    <location>
        <begin position="182"/>
        <end position="206"/>
    </location>
</feature>
<evidence type="ECO:0000313" key="3">
    <source>
        <dbReference type="EMBL" id="SOC58393.1"/>
    </source>
</evidence>
<organism evidence="3 4">
    <name type="scientific">Ornithinimicrobium cerasi</name>
    <dbReference type="NCBI Taxonomy" id="2248773"/>
    <lineage>
        <taxon>Bacteria</taxon>
        <taxon>Bacillati</taxon>
        <taxon>Actinomycetota</taxon>
        <taxon>Actinomycetes</taxon>
        <taxon>Micrococcales</taxon>
        <taxon>Ornithinimicrobiaceae</taxon>
        <taxon>Ornithinimicrobium</taxon>
    </lineage>
</organism>
<feature type="domain" description="CAAX prenyl protease 2/Lysostaphin resistance protein A-like" evidence="2">
    <location>
        <begin position="144"/>
        <end position="228"/>
    </location>
</feature>
<dbReference type="STRING" id="1122622.GCA_000421185_01401"/>
<keyword evidence="1" id="KW-1133">Transmembrane helix</keyword>
<dbReference type="InterPro" id="IPR003675">
    <property type="entry name" value="Rce1/LyrA-like_dom"/>
</dbReference>
<gene>
    <name evidence="3" type="ORF">SAMN05421879_1343</name>
</gene>
<evidence type="ECO:0000259" key="2">
    <source>
        <dbReference type="Pfam" id="PF02517"/>
    </source>
</evidence>
<keyword evidence="1" id="KW-0472">Membrane</keyword>
<evidence type="ECO:0000313" key="4">
    <source>
        <dbReference type="Proteomes" id="UP000219688"/>
    </source>
</evidence>
<feature type="transmembrane region" description="Helical" evidence="1">
    <location>
        <begin position="146"/>
        <end position="170"/>
    </location>
</feature>
<dbReference type="GO" id="GO:0080120">
    <property type="term" value="P:CAAX-box protein maturation"/>
    <property type="evidence" value="ECO:0007669"/>
    <property type="project" value="UniProtKB-ARBA"/>
</dbReference>
<protein>
    <recommendedName>
        <fullName evidence="2">CAAX prenyl protease 2/Lysostaphin resistance protein A-like domain-containing protein</fullName>
    </recommendedName>
</protein>
<accession>A0A285VWR2</accession>
<dbReference type="AlphaFoldDB" id="A0A285VWR2"/>
<proteinExistence type="predicted"/>
<feature type="transmembrane region" description="Helical" evidence="1">
    <location>
        <begin position="106"/>
        <end position="126"/>
    </location>
</feature>
<dbReference type="Proteomes" id="UP000219688">
    <property type="component" value="Unassembled WGS sequence"/>
</dbReference>
<keyword evidence="4" id="KW-1185">Reference proteome</keyword>
<dbReference type="Pfam" id="PF02517">
    <property type="entry name" value="Rce1-like"/>
    <property type="match status" value="1"/>
</dbReference>
<dbReference type="GO" id="GO:0004175">
    <property type="term" value="F:endopeptidase activity"/>
    <property type="evidence" value="ECO:0007669"/>
    <property type="project" value="UniProtKB-ARBA"/>
</dbReference>
<keyword evidence="1" id="KW-0812">Transmembrane</keyword>
<dbReference type="EMBL" id="OBQK01000034">
    <property type="protein sequence ID" value="SOC58393.1"/>
    <property type="molecule type" value="Genomic_DNA"/>
</dbReference>
<feature type="transmembrane region" description="Helical" evidence="1">
    <location>
        <begin position="218"/>
        <end position="242"/>
    </location>
</feature>
<reference evidence="4" key="1">
    <citation type="submission" date="2017-08" db="EMBL/GenBank/DDBJ databases">
        <authorList>
            <person name="Varghese N."/>
            <person name="Submissions S."/>
        </authorList>
    </citation>
    <scope>NUCLEOTIDE SEQUENCE [LARGE SCALE GENOMIC DNA]</scope>
    <source>
        <strain evidence="4">USBA17B2</strain>
    </source>
</reference>
<evidence type="ECO:0000256" key="1">
    <source>
        <dbReference type="SAM" id="Phobius"/>
    </source>
</evidence>